<evidence type="ECO:0000313" key="2">
    <source>
        <dbReference type="EMBL" id="PVY45516.1"/>
    </source>
</evidence>
<feature type="transmembrane region" description="Helical" evidence="1">
    <location>
        <begin position="28"/>
        <end position="55"/>
    </location>
</feature>
<comment type="caution">
    <text evidence="2">The sequence shown here is derived from an EMBL/GenBank/DDBJ whole genome shotgun (WGS) entry which is preliminary data.</text>
</comment>
<accession>A0A2U1BA27</accession>
<keyword evidence="1" id="KW-0812">Transmembrane</keyword>
<name>A0A2U1BA27_9BACT</name>
<feature type="transmembrane region" description="Helical" evidence="1">
    <location>
        <begin position="136"/>
        <end position="154"/>
    </location>
</feature>
<feature type="transmembrane region" description="Helical" evidence="1">
    <location>
        <begin position="166"/>
        <end position="183"/>
    </location>
</feature>
<dbReference type="Proteomes" id="UP000245959">
    <property type="component" value="Unassembled WGS sequence"/>
</dbReference>
<keyword evidence="1" id="KW-1133">Transmembrane helix</keyword>
<protein>
    <submittedName>
        <fullName evidence="2">Uncharacterized protein</fullName>
    </submittedName>
</protein>
<reference evidence="2 3" key="1">
    <citation type="submission" date="2018-04" db="EMBL/GenBank/DDBJ databases">
        <title>Genomic Encyclopedia of Type Strains, Phase IV (KMG-IV): sequencing the most valuable type-strain genomes for metagenomic binning, comparative biology and taxonomic classification.</title>
        <authorList>
            <person name="Goeker M."/>
        </authorList>
    </citation>
    <scope>NUCLEOTIDE SEQUENCE [LARGE SCALE GENOMIC DNA]</scope>
    <source>
        <strain evidence="2 3">DSM 14823</strain>
    </source>
</reference>
<keyword evidence="1" id="KW-0472">Membrane</keyword>
<dbReference type="AlphaFoldDB" id="A0A2U1BA27"/>
<gene>
    <name evidence="2" type="ORF">C8D82_10287</name>
</gene>
<evidence type="ECO:0000313" key="3">
    <source>
        <dbReference type="Proteomes" id="UP000245959"/>
    </source>
</evidence>
<feature type="transmembrane region" description="Helical" evidence="1">
    <location>
        <begin position="105"/>
        <end position="129"/>
    </location>
</feature>
<evidence type="ECO:0000256" key="1">
    <source>
        <dbReference type="SAM" id="Phobius"/>
    </source>
</evidence>
<organism evidence="2 3">
    <name type="scientific">Victivallis vadensis</name>
    <dbReference type="NCBI Taxonomy" id="172901"/>
    <lineage>
        <taxon>Bacteria</taxon>
        <taxon>Pseudomonadati</taxon>
        <taxon>Lentisphaerota</taxon>
        <taxon>Lentisphaeria</taxon>
        <taxon>Victivallales</taxon>
        <taxon>Victivallaceae</taxon>
        <taxon>Victivallis</taxon>
    </lineage>
</organism>
<keyword evidence="3" id="KW-1185">Reference proteome</keyword>
<proteinExistence type="predicted"/>
<feature type="transmembrane region" description="Helical" evidence="1">
    <location>
        <begin position="67"/>
        <end position="93"/>
    </location>
</feature>
<feature type="transmembrane region" description="Helical" evidence="1">
    <location>
        <begin position="192"/>
        <end position="210"/>
    </location>
</feature>
<dbReference type="EMBL" id="QEKH01000002">
    <property type="protein sequence ID" value="PVY45516.1"/>
    <property type="molecule type" value="Genomic_DNA"/>
</dbReference>
<sequence length="625" mass="70162">MSDAQPLRHYSRKKFFYRLFLRRSPCNAAVFGFGWMLFCLLSLPGFLLLVVFPWFASVSKANFHTIIGVLCLIFFLFLLFYCYGLFMLGFAYSGLVRKVLSARKVFQQSAAICALFIPAGILVIGPILWKQKQKTALCLASAAVILMILFFLTGSRNSPIPLGSSWILNFGCIALFTAALALIRDNRRFRPASLLPLFLLLLYSTGLLIYDRTLSAEIAEQRDMLARLTGRPVDPAGFWQEQEKGIPLTAEPLATLIASAPKESLELPVLPLPGDFPARLHARREANPAFAAAVRELRQLPPQPIRHIRPSDDLLASINLSELNSLREAGRLTAGELIAAAADQQAVLRLNAALIRLRNWCAADFSLIAKLVAMSIEKMRLDSLRFALTADSLTDDDFKTLASEQANWGDIFIDAFADEATAFESCINFVQSQTLQALSDRPTVLPVSVQRFLPLEVGIWLKRDWRFAQSYYLLGIRLFRESAPASSGTVQASQFTDLNKELRRKGFLLSGMLLPALNMIHVKQAEIEDAKLLADTAFQVERYRRKYGKLPETLEALVPEFLPTVPLDRMNRLPIRYEHGDLKFKRPGKPEETHRGYRLYTCEYDGKNIGGTKARNTFAVLFPAD</sequence>